<dbReference type="EMBL" id="JAAGOB010000004">
    <property type="protein sequence ID" value="NED95516.1"/>
    <property type="molecule type" value="Genomic_DNA"/>
</dbReference>
<evidence type="ECO:0000313" key="8">
    <source>
        <dbReference type="EMBL" id="NED95516.1"/>
    </source>
</evidence>
<dbReference type="Proteomes" id="UP000469185">
    <property type="component" value="Unassembled WGS sequence"/>
</dbReference>
<evidence type="ECO:0000256" key="4">
    <source>
        <dbReference type="ARBA" id="ARBA00022692"/>
    </source>
</evidence>
<protein>
    <submittedName>
        <fullName evidence="8">AEC family transporter</fullName>
    </submittedName>
</protein>
<gene>
    <name evidence="8" type="ORF">G1H11_09340</name>
</gene>
<feature type="transmembrane region" description="Helical" evidence="7">
    <location>
        <begin position="34"/>
        <end position="55"/>
    </location>
</feature>
<dbReference type="RefSeq" id="WP_163818282.1">
    <property type="nucleotide sequence ID" value="NZ_JAAGOB010000004.1"/>
</dbReference>
<keyword evidence="5 7" id="KW-1133">Transmembrane helix</keyword>
<feature type="transmembrane region" description="Helical" evidence="7">
    <location>
        <begin position="6"/>
        <end position="22"/>
    </location>
</feature>
<evidence type="ECO:0000256" key="5">
    <source>
        <dbReference type="ARBA" id="ARBA00022989"/>
    </source>
</evidence>
<evidence type="ECO:0000256" key="3">
    <source>
        <dbReference type="ARBA" id="ARBA00022475"/>
    </source>
</evidence>
<name>A0A6N9YKF5_9ACTN</name>
<keyword evidence="9" id="KW-1185">Reference proteome</keyword>
<feature type="transmembrane region" description="Helical" evidence="7">
    <location>
        <begin position="193"/>
        <end position="213"/>
    </location>
</feature>
<reference evidence="8 9" key="1">
    <citation type="submission" date="2020-02" db="EMBL/GenBank/DDBJ databases">
        <authorList>
            <person name="Li X.-J."/>
            <person name="Feng X.-M."/>
        </authorList>
    </citation>
    <scope>NUCLEOTIDE SEQUENCE [LARGE SCALE GENOMIC DNA]</scope>
    <source>
        <strain evidence="8 9">CGMCC 4.7225</strain>
    </source>
</reference>
<evidence type="ECO:0000256" key="1">
    <source>
        <dbReference type="ARBA" id="ARBA00004141"/>
    </source>
</evidence>
<accession>A0A6N9YKF5</accession>
<evidence type="ECO:0000256" key="2">
    <source>
        <dbReference type="ARBA" id="ARBA00022448"/>
    </source>
</evidence>
<dbReference type="AlphaFoldDB" id="A0A6N9YKF5"/>
<feature type="transmembrane region" description="Helical" evidence="7">
    <location>
        <begin position="123"/>
        <end position="146"/>
    </location>
</feature>
<feature type="transmembrane region" description="Helical" evidence="7">
    <location>
        <begin position="61"/>
        <end position="82"/>
    </location>
</feature>
<feature type="transmembrane region" description="Helical" evidence="7">
    <location>
        <begin position="287"/>
        <end position="306"/>
    </location>
</feature>
<dbReference type="GO" id="GO:0016020">
    <property type="term" value="C:membrane"/>
    <property type="evidence" value="ECO:0007669"/>
    <property type="project" value="UniProtKB-SubCell"/>
</dbReference>
<dbReference type="InterPro" id="IPR004776">
    <property type="entry name" value="Mem_transp_PIN-like"/>
</dbReference>
<evidence type="ECO:0000256" key="7">
    <source>
        <dbReference type="SAM" id="Phobius"/>
    </source>
</evidence>
<dbReference type="PANTHER" id="PTHR36838">
    <property type="entry name" value="AUXIN EFFLUX CARRIER FAMILY PROTEIN"/>
    <property type="match status" value="1"/>
</dbReference>
<dbReference type="GO" id="GO:0055085">
    <property type="term" value="P:transmembrane transport"/>
    <property type="evidence" value="ECO:0007669"/>
    <property type="project" value="InterPro"/>
</dbReference>
<keyword evidence="3" id="KW-1003">Cell membrane</keyword>
<dbReference type="Pfam" id="PF03547">
    <property type="entry name" value="Mem_trans"/>
    <property type="match status" value="1"/>
</dbReference>
<feature type="transmembrane region" description="Helical" evidence="7">
    <location>
        <begin position="225"/>
        <end position="248"/>
    </location>
</feature>
<feature type="transmembrane region" description="Helical" evidence="7">
    <location>
        <begin position="254"/>
        <end position="275"/>
    </location>
</feature>
<comment type="caution">
    <text evidence="8">The sequence shown here is derived from an EMBL/GenBank/DDBJ whole genome shotgun (WGS) entry which is preliminary data.</text>
</comment>
<keyword evidence="4 7" id="KW-0812">Transmembrane</keyword>
<feature type="transmembrane region" description="Helical" evidence="7">
    <location>
        <begin position="94"/>
        <end position="117"/>
    </location>
</feature>
<organism evidence="8 9">
    <name type="scientific">Phytoactinopolyspora alkaliphila</name>
    <dbReference type="NCBI Taxonomy" id="1783498"/>
    <lineage>
        <taxon>Bacteria</taxon>
        <taxon>Bacillati</taxon>
        <taxon>Actinomycetota</taxon>
        <taxon>Actinomycetes</taxon>
        <taxon>Jiangellales</taxon>
        <taxon>Jiangellaceae</taxon>
        <taxon>Phytoactinopolyspora</taxon>
    </lineage>
</organism>
<keyword evidence="2" id="KW-0813">Transport</keyword>
<evidence type="ECO:0000313" key="9">
    <source>
        <dbReference type="Proteomes" id="UP000469185"/>
    </source>
</evidence>
<dbReference type="PANTHER" id="PTHR36838:SF3">
    <property type="entry name" value="TRANSPORTER AUXIN EFFLUX CARRIER EC FAMILY"/>
    <property type="match status" value="1"/>
</dbReference>
<feature type="transmembrane region" description="Helical" evidence="7">
    <location>
        <begin position="166"/>
        <end position="187"/>
    </location>
</feature>
<sequence length="307" mass="31789">MQGVFEGFGVIAMVIALGYVIGRRGILDREAQVALSRLVFTVGIPALLFVTLSTADLATVFSAAMIAIGGAVLIAAFAYVVVARLAWRRPVGWSTIGALSSSYVNAGNLGIPIAVYVMGDGSYVAPVMLFQLVILAPLAFAVLDTVSSDGRPSWRTILLRPVANPVTLASLVAVAVAATGYAVPTAVQRPAELVAGLAIPAALLVYGASLHGSPRPGTGGSARDVTLIAVLKLIIQPALAYTAGRFLLDLDADWLLAVTVTAALPTAQNIYVYAVRYQTGVALARDSIFVTTLLSGIPILVIAAFLA</sequence>
<comment type="subcellular location">
    <subcellularLocation>
        <location evidence="1">Membrane</location>
        <topology evidence="1">Multi-pass membrane protein</topology>
    </subcellularLocation>
</comment>
<proteinExistence type="predicted"/>
<keyword evidence="6 7" id="KW-0472">Membrane</keyword>
<evidence type="ECO:0000256" key="6">
    <source>
        <dbReference type="ARBA" id="ARBA00023136"/>
    </source>
</evidence>